<dbReference type="RefSeq" id="WP_147025271.1">
    <property type="nucleotide sequence ID" value="NZ_BJZU01000026.1"/>
</dbReference>
<dbReference type="SMART" id="SM00267">
    <property type="entry name" value="GGDEF"/>
    <property type="match status" value="1"/>
</dbReference>
<dbReference type="Pfam" id="PF00990">
    <property type="entry name" value="GGDEF"/>
    <property type="match status" value="1"/>
</dbReference>
<reference evidence="5 7" key="3">
    <citation type="submission" date="2019-07" db="EMBL/GenBank/DDBJ databases">
        <title>Whole genome shotgun sequence of Methylobacterium oxalidis NBRC 107715.</title>
        <authorList>
            <person name="Hosoyama A."/>
            <person name="Uohara A."/>
            <person name="Ohji S."/>
            <person name="Ichikawa N."/>
        </authorList>
    </citation>
    <scope>NUCLEOTIDE SEQUENCE [LARGE SCALE GENOMIC DNA]</scope>
    <source>
        <strain evidence="5 7">NBRC 107715</strain>
    </source>
</reference>
<dbReference type="NCBIfam" id="TIGR00254">
    <property type="entry name" value="GGDEF"/>
    <property type="match status" value="1"/>
</dbReference>
<dbReference type="InterPro" id="IPR043128">
    <property type="entry name" value="Rev_trsase/Diguanyl_cyclase"/>
</dbReference>
<organism evidence="5 7">
    <name type="scientific">Methylobacterium oxalidis</name>
    <dbReference type="NCBI Taxonomy" id="944322"/>
    <lineage>
        <taxon>Bacteria</taxon>
        <taxon>Pseudomonadati</taxon>
        <taxon>Pseudomonadota</taxon>
        <taxon>Alphaproteobacteria</taxon>
        <taxon>Hyphomicrobiales</taxon>
        <taxon>Methylobacteriaceae</taxon>
        <taxon>Methylobacterium</taxon>
    </lineage>
</organism>
<evidence type="ECO:0000313" key="6">
    <source>
        <dbReference type="EMBL" id="GLS66508.1"/>
    </source>
</evidence>
<dbReference type="InterPro" id="IPR029787">
    <property type="entry name" value="Nucleotide_cyclase"/>
</dbReference>
<feature type="transmembrane region" description="Helical" evidence="3">
    <location>
        <begin position="32"/>
        <end position="53"/>
    </location>
</feature>
<dbReference type="GO" id="GO:1902201">
    <property type="term" value="P:negative regulation of bacterial-type flagellum-dependent cell motility"/>
    <property type="evidence" value="ECO:0007669"/>
    <property type="project" value="TreeGrafter"/>
</dbReference>
<keyword evidence="3" id="KW-0812">Transmembrane</keyword>
<name>A0A512J0Z4_9HYPH</name>
<dbReference type="Gene3D" id="3.30.70.270">
    <property type="match status" value="1"/>
</dbReference>
<dbReference type="EC" id="2.7.7.65" evidence="1"/>
<dbReference type="Proteomes" id="UP001156856">
    <property type="component" value="Unassembled WGS sequence"/>
</dbReference>
<feature type="transmembrane region" description="Helical" evidence="3">
    <location>
        <begin position="59"/>
        <end position="82"/>
    </location>
</feature>
<evidence type="ECO:0000256" key="2">
    <source>
        <dbReference type="ARBA" id="ARBA00034247"/>
    </source>
</evidence>
<keyword evidence="3" id="KW-1133">Transmembrane helix</keyword>
<keyword evidence="3" id="KW-0472">Membrane</keyword>
<proteinExistence type="predicted"/>
<dbReference type="GO" id="GO:0005886">
    <property type="term" value="C:plasma membrane"/>
    <property type="evidence" value="ECO:0007669"/>
    <property type="project" value="TreeGrafter"/>
</dbReference>
<evidence type="ECO:0000259" key="4">
    <source>
        <dbReference type="PROSITE" id="PS50887"/>
    </source>
</evidence>
<gene>
    <name evidence="6" type="ORF">GCM10007888_48910</name>
    <name evidence="5" type="ORF">MOX02_16110</name>
</gene>
<reference evidence="6" key="1">
    <citation type="journal article" date="2014" name="Int. J. Syst. Evol. Microbiol.">
        <title>Complete genome of a new Firmicutes species belonging to the dominant human colonic microbiota ('Ruminococcus bicirculans') reveals two chromosomes and a selective capacity to utilize plant glucans.</title>
        <authorList>
            <consortium name="NISC Comparative Sequencing Program"/>
            <person name="Wegmann U."/>
            <person name="Louis P."/>
            <person name="Goesmann A."/>
            <person name="Henrissat B."/>
            <person name="Duncan S.H."/>
            <person name="Flint H.J."/>
        </authorList>
    </citation>
    <scope>NUCLEOTIDE SEQUENCE</scope>
    <source>
        <strain evidence="6">NBRC 107715</strain>
    </source>
</reference>
<evidence type="ECO:0000256" key="3">
    <source>
        <dbReference type="SAM" id="Phobius"/>
    </source>
</evidence>
<feature type="transmembrane region" description="Helical" evidence="3">
    <location>
        <begin position="132"/>
        <end position="159"/>
    </location>
</feature>
<reference evidence="8" key="2">
    <citation type="journal article" date="2019" name="Int. J. Syst. Evol. Microbiol.">
        <title>The Global Catalogue of Microorganisms (GCM) 10K type strain sequencing project: providing services to taxonomists for standard genome sequencing and annotation.</title>
        <authorList>
            <consortium name="The Broad Institute Genomics Platform"/>
            <consortium name="The Broad Institute Genome Sequencing Center for Infectious Disease"/>
            <person name="Wu L."/>
            <person name="Ma J."/>
        </authorList>
    </citation>
    <scope>NUCLEOTIDE SEQUENCE [LARGE SCALE GENOMIC DNA]</scope>
    <source>
        <strain evidence="8">NBRC 107715</strain>
    </source>
</reference>
<comment type="caution">
    <text evidence="5">The sequence shown here is derived from an EMBL/GenBank/DDBJ whole genome shotgun (WGS) entry which is preliminary data.</text>
</comment>
<dbReference type="EMBL" id="BJZU01000026">
    <property type="protein sequence ID" value="GEP03573.1"/>
    <property type="molecule type" value="Genomic_DNA"/>
</dbReference>
<dbReference type="CDD" id="cd01949">
    <property type="entry name" value="GGDEF"/>
    <property type="match status" value="1"/>
</dbReference>
<protein>
    <recommendedName>
        <fullName evidence="1">diguanylate cyclase</fullName>
        <ecNumber evidence="1">2.7.7.65</ecNumber>
    </recommendedName>
</protein>
<dbReference type="AlphaFoldDB" id="A0A512J0Z4"/>
<evidence type="ECO:0000256" key="1">
    <source>
        <dbReference type="ARBA" id="ARBA00012528"/>
    </source>
</evidence>
<dbReference type="SUPFAM" id="SSF55073">
    <property type="entry name" value="Nucleotide cyclase"/>
    <property type="match status" value="1"/>
</dbReference>
<dbReference type="EMBL" id="BSPK01000107">
    <property type="protein sequence ID" value="GLS66508.1"/>
    <property type="molecule type" value="Genomic_DNA"/>
</dbReference>
<evidence type="ECO:0000313" key="8">
    <source>
        <dbReference type="Proteomes" id="UP001156856"/>
    </source>
</evidence>
<dbReference type="InterPro" id="IPR000160">
    <property type="entry name" value="GGDEF_dom"/>
</dbReference>
<dbReference type="InterPro" id="IPR050469">
    <property type="entry name" value="Diguanylate_Cyclase"/>
</dbReference>
<sequence>MSAWIAAQAAGDWLPPDLEARYRARVRPRRDALIRLWLLLVASVNVLCIPVDAMNLEDHLGTILVARLVFGAGILLGVRALLGRPRPDWLVALGVIAATLTITLVTGFLGHLRSTEVGLTYDLSAPFAVFSALIWLPVGVRTAAAMLVLNQAAFGLLIWRLDVALTTKLSILIYYPAVMLAATVMHRFVEITRRADFLRDLLGAAQQRELAEANLRLEEHVRRDPLTGLGNRRAFEEALRAARDPEDAGFGGDLAVLILDVDHFKLYNDLYGHQGGDACLRAVAECLSAEVRAPVRLARYGGEEFVLVAPGLGPHEAGRLRERLRAAVEAAAIPHAAHALGRVTISVGFAADGPGGRLTGRELTERADLALYAAKRAGRNLCRGYEPPAAGPLPRAA</sequence>
<accession>A0A512J0Z4</accession>
<dbReference type="Proteomes" id="UP000321960">
    <property type="component" value="Unassembled WGS sequence"/>
</dbReference>
<dbReference type="GO" id="GO:0043709">
    <property type="term" value="P:cell adhesion involved in single-species biofilm formation"/>
    <property type="evidence" value="ECO:0007669"/>
    <property type="project" value="TreeGrafter"/>
</dbReference>
<dbReference type="PANTHER" id="PTHR45138:SF9">
    <property type="entry name" value="DIGUANYLATE CYCLASE DGCM-RELATED"/>
    <property type="match status" value="1"/>
</dbReference>
<dbReference type="PANTHER" id="PTHR45138">
    <property type="entry name" value="REGULATORY COMPONENTS OF SENSORY TRANSDUCTION SYSTEM"/>
    <property type="match status" value="1"/>
</dbReference>
<keyword evidence="8" id="KW-1185">Reference proteome</keyword>
<feature type="transmembrane region" description="Helical" evidence="3">
    <location>
        <begin position="89"/>
        <end position="112"/>
    </location>
</feature>
<feature type="domain" description="GGDEF" evidence="4">
    <location>
        <begin position="252"/>
        <end position="387"/>
    </location>
</feature>
<comment type="catalytic activity">
    <reaction evidence="2">
        <text>2 GTP = 3',3'-c-di-GMP + 2 diphosphate</text>
        <dbReference type="Rhea" id="RHEA:24898"/>
        <dbReference type="ChEBI" id="CHEBI:33019"/>
        <dbReference type="ChEBI" id="CHEBI:37565"/>
        <dbReference type="ChEBI" id="CHEBI:58805"/>
        <dbReference type="EC" id="2.7.7.65"/>
    </reaction>
</comment>
<dbReference type="GO" id="GO:0052621">
    <property type="term" value="F:diguanylate cyclase activity"/>
    <property type="evidence" value="ECO:0007669"/>
    <property type="project" value="UniProtKB-EC"/>
</dbReference>
<dbReference type="FunFam" id="3.30.70.270:FF:000001">
    <property type="entry name" value="Diguanylate cyclase domain protein"/>
    <property type="match status" value="1"/>
</dbReference>
<dbReference type="PROSITE" id="PS50887">
    <property type="entry name" value="GGDEF"/>
    <property type="match status" value="1"/>
</dbReference>
<reference evidence="6" key="4">
    <citation type="submission" date="2023-01" db="EMBL/GenBank/DDBJ databases">
        <title>Draft genome sequence of Methylobacterium oxalidis strain NBRC 107715.</title>
        <authorList>
            <person name="Sun Q."/>
            <person name="Mori K."/>
        </authorList>
    </citation>
    <scope>NUCLEOTIDE SEQUENCE</scope>
    <source>
        <strain evidence="6">NBRC 107715</strain>
    </source>
</reference>
<dbReference type="OrthoDB" id="9759607at2"/>
<evidence type="ECO:0000313" key="5">
    <source>
        <dbReference type="EMBL" id="GEP03573.1"/>
    </source>
</evidence>
<evidence type="ECO:0000313" key="7">
    <source>
        <dbReference type="Proteomes" id="UP000321960"/>
    </source>
</evidence>